<name>A0A067L8J4_JATCU</name>
<gene>
    <name evidence="11" type="ORF">JCGZ_16860</name>
</gene>
<dbReference type="KEGG" id="jcu:105628829"/>
<evidence type="ECO:0000259" key="8">
    <source>
        <dbReference type="Pfam" id="PF23559"/>
    </source>
</evidence>
<keyword evidence="4" id="KW-0611">Plant defense</keyword>
<dbReference type="Gene3D" id="1.10.10.10">
    <property type="entry name" value="Winged helix-like DNA-binding domain superfamily/Winged helix DNA-binding domain"/>
    <property type="match status" value="1"/>
</dbReference>
<keyword evidence="12" id="KW-1185">Reference proteome</keyword>
<evidence type="ECO:0000259" key="7">
    <source>
        <dbReference type="Pfam" id="PF18052"/>
    </source>
</evidence>
<evidence type="ECO:0000256" key="1">
    <source>
        <dbReference type="ARBA" id="ARBA00022614"/>
    </source>
</evidence>
<evidence type="ECO:0000256" key="5">
    <source>
        <dbReference type="ARBA" id="ARBA00022840"/>
    </source>
</evidence>
<feature type="domain" description="Disease resistance N-terminal" evidence="7">
    <location>
        <begin position="13"/>
        <end position="99"/>
    </location>
</feature>
<dbReference type="EMBL" id="KK914267">
    <property type="protein sequence ID" value="KDP43573.1"/>
    <property type="molecule type" value="Genomic_DNA"/>
</dbReference>
<dbReference type="InterPro" id="IPR041118">
    <property type="entry name" value="Rx_N"/>
</dbReference>
<dbReference type="PANTHER" id="PTHR36766:SF38">
    <property type="entry name" value="DISEASE RESISTANCE PROTEIN RGA3"/>
    <property type="match status" value="1"/>
</dbReference>
<dbReference type="InterPro" id="IPR036388">
    <property type="entry name" value="WH-like_DNA-bd_sf"/>
</dbReference>
<dbReference type="InterPro" id="IPR042197">
    <property type="entry name" value="Apaf_helical"/>
</dbReference>
<dbReference type="AlphaFoldDB" id="A0A067L8J4"/>
<evidence type="ECO:0000256" key="4">
    <source>
        <dbReference type="ARBA" id="ARBA00022821"/>
    </source>
</evidence>
<evidence type="ECO:0000313" key="11">
    <source>
        <dbReference type="EMBL" id="KDP43573.1"/>
    </source>
</evidence>
<dbReference type="Pfam" id="PF18052">
    <property type="entry name" value="Rx_N"/>
    <property type="match status" value="1"/>
</dbReference>
<dbReference type="Gene3D" id="3.80.10.10">
    <property type="entry name" value="Ribonuclease Inhibitor"/>
    <property type="match status" value="3"/>
</dbReference>
<dbReference type="InterPro" id="IPR027417">
    <property type="entry name" value="P-loop_NTPase"/>
</dbReference>
<dbReference type="Gene3D" id="1.20.5.4130">
    <property type="match status" value="1"/>
</dbReference>
<dbReference type="InterPro" id="IPR056789">
    <property type="entry name" value="LRR_R13L1-DRL21"/>
</dbReference>
<feature type="domain" description="R13L1/DRL21-like LRR repeat region" evidence="10">
    <location>
        <begin position="692"/>
        <end position="817"/>
    </location>
</feature>
<dbReference type="InterPro" id="IPR056845">
    <property type="entry name" value="LRR_Zer-1"/>
</dbReference>
<dbReference type="PANTHER" id="PTHR36766">
    <property type="entry name" value="PLANT BROAD-SPECTRUM MILDEW RESISTANCE PROTEIN RPW8"/>
    <property type="match status" value="1"/>
</dbReference>
<dbReference type="GO" id="GO:0005524">
    <property type="term" value="F:ATP binding"/>
    <property type="evidence" value="ECO:0007669"/>
    <property type="project" value="UniProtKB-KW"/>
</dbReference>
<evidence type="ECO:0000259" key="6">
    <source>
        <dbReference type="Pfam" id="PF00931"/>
    </source>
</evidence>
<dbReference type="InterPro" id="IPR058922">
    <property type="entry name" value="WHD_DRP"/>
</dbReference>
<keyword evidence="3" id="KW-0547">Nucleotide-binding</keyword>
<keyword evidence="5" id="KW-0067">ATP-binding</keyword>
<dbReference type="GO" id="GO:0051707">
    <property type="term" value="P:response to other organism"/>
    <property type="evidence" value="ECO:0007669"/>
    <property type="project" value="UniProtKB-ARBA"/>
</dbReference>
<dbReference type="Pfam" id="PF23559">
    <property type="entry name" value="WHD_DRP"/>
    <property type="match status" value="1"/>
</dbReference>
<dbReference type="InterPro" id="IPR032675">
    <property type="entry name" value="LRR_dom_sf"/>
</dbReference>
<dbReference type="GO" id="GO:0006952">
    <property type="term" value="P:defense response"/>
    <property type="evidence" value="ECO:0007669"/>
    <property type="project" value="UniProtKB-KW"/>
</dbReference>
<dbReference type="SUPFAM" id="SSF52540">
    <property type="entry name" value="P-loop containing nucleoside triphosphate hydrolases"/>
    <property type="match status" value="1"/>
</dbReference>
<dbReference type="Pfam" id="PF00931">
    <property type="entry name" value="NB-ARC"/>
    <property type="match status" value="1"/>
</dbReference>
<dbReference type="SUPFAM" id="SSF52058">
    <property type="entry name" value="L domain-like"/>
    <property type="match status" value="2"/>
</dbReference>
<dbReference type="PRINTS" id="PR00364">
    <property type="entry name" value="DISEASERSIST"/>
</dbReference>
<dbReference type="InterPro" id="IPR002182">
    <property type="entry name" value="NB-ARC"/>
</dbReference>
<feature type="domain" description="NB-ARC" evidence="6">
    <location>
        <begin position="168"/>
        <end position="338"/>
    </location>
</feature>
<evidence type="ECO:0000256" key="2">
    <source>
        <dbReference type="ARBA" id="ARBA00022737"/>
    </source>
</evidence>
<reference evidence="11 12" key="1">
    <citation type="journal article" date="2014" name="PLoS ONE">
        <title>Global Analysis of Gene Expression Profiles in Physic Nut (Jatropha curcas L.) Seedlings Exposed to Salt Stress.</title>
        <authorList>
            <person name="Zhang L."/>
            <person name="Zhang C."/>
            <person name="Wu P."/>
            <person name="Chen Y."/>
            <person name="Li M."/>
            <person name="Jiang H."/>
            <person name="Wu G."/>
        </authorList>
    </citation>
    <scope>NUCLEOTIDE SEQUENCE [LARGE SCALE GENOMIC DNA]</scope>
    <source>
        <strain evidence="12">cv. GZQX0401</strain>
        <tissue evidence="11">Young leaves</tissue>
    </source>
</reference>
<dbReference type="Pfam" id="PF25013">
    <property type="entry name" value="LRR_Zer-1"/>
    <property type="match status" value="1"/>
</dbReference>
<dbReference type="FunFam" id="1.10.10.10:FF:000322">
    <property type="entry name" value="Probable disease resistance protein At1g63360"/>
    <property type="match status" value="1"/>
</dbReference>
<dbReference type="Gene3D" id="1.10.8.430">
    <property type="entry name" value="Helical domain of apoptotic protease-activating factors"/>
    <property type="match status" value="1"/>
</dbReference>
<evidence type="ECO:0000256" key="3">
    <source>
        <dbReference type="ARBA" id="ARBA00022741"/>
    </source>
</evidence>
<evidence type="ECO:0000259" key="10">
    <source>
        <dbReference type="Pfam" id="PF25019"/>
    </source>
</evidence>
<protein>
    <recommendedName>
        <fullName evidence="13">NB-ARC domain-containing protein</fullName>
    </recommendedName>
</protein>
<sequence>MEMAGAALFNIAGSIMRKLNSESLQEIWWPWSLKSEIENFKQLVLRIRSRLLDAEEKSSSDSRIRYWLDDFKAVFYEAEMLSEDLSTEALRRRVLTGDKIGKKVRLFFSHSNQLTYGLVMAPKIKFLRNRLEMLAAALEEFHIVERSTETPVRARSRKQTISSFSGREDDKIAIIKFLMDSNFDMDVSVISILGMGGLGKTTLAQHVYNDEKVKTHFELKLWVYVSDVFDVKLIVANMLESMTGEDCSHLEMDTLINLLHEKINGKKYLVVLDDVCIEDRKKWLDLILSMIGGARGSKILITTRSRNVGLVTRSTIMYELRSLSNEESWSLFKQIAFEPGYVPNPRQEAIGKEILKMCMGVPLSIQAIASLLYSKNVESEWLSFKDEELSKVNIREQYVMPTLKLSYDLLPSPLKNCFAYCRLFPKDYELDVETLILLWMGQGYIKSSDPSQCLEDIGLEYFMDLLQRSFFQEVKRDALDSIKSCRMNNLMHDLAASVAGFGSNRINSNTINMDEKTYHMSLGFHLNSTWQTPVGLFQAKQLRTFLLPSQEVWLSNEDGRWKMPNLEAIFSNFRQLRVFDLHNSGIEEVPTSIDKLKHLRYLDVSKNDRIKALPDSITKLKNLQVLKLSDCEELKELPKDIKKLVNLRHLDLERCWNLRHMPRGLGQLSSLQSLTWFVVANHNSVSNHIGSLKELDALHNLRGRIEIRNLKHVKTGLSEFEVANLRKKQHLQSLSLCWNRDDDDCVHVDYDEKSLQSLQPHQNLKKFKVCDYGGVRFPNWLSSLTNLVDIWIQDCGRCELLPQLHHIQSLKYLRIQGFPNLKYIDHEGDHFLNGEGRREESNFFLSLKELYLLDCPNLEGWWKKMGNLDPAMKNIAGLSHFPSLCKLEIRDCPKLTCMPIFPKLDEKLLLENASLEPFQQTIKMVMGAAASTSSTPGHSLFMLKVLWIVSIEDLETLPKELLQKLTSLQELHLMDCPRLASLPLEMYSLISLRELDIINCAKLKERYGSSKCSDWQKISHIRNIRIDGQKIQWEGSYLLDHKDSSTVTASPLSKLRTITVEDLEYLPEEWLQNLTCLEELYIVSCPKLMSLPPGMRHLTSLQLLDISQCPRLKERCGNKKCLDWRNISHIPKIQIDGQRIQWDRCYLLLDE</sequence>
<feature type="domain" description="Zer-1-like leucine-rich repeats region" evidence="9">
    <location>
        <begin position="593"/>
        <end position="655"/>
    </location>
</feature>
<keyword evidence="2" id="KW-0677">Repeat</keyword>
<evidence type="ECO:0000259" key="9">
    <source>
        <dbReference type="Pfam" id="PF25013"/>
    </source>
</evidence>
<keyword evidence="1" id="KW-0433">Leucine-rich repeat</keyword>
<feature type="domain" description="Disease resistance protein winged helix" evidence="8">
    <location>
        <begin position="423"/>
        <end position="495"/>
    </location>
</feature>
<dbReference type="Gene3D" id="3.40.50.300">
    <property type="entry name" value="P-loop containing nucleotide triphosphate hydrolases"/>
    <property type="match status" value="1"/>
</dbReference>
<dbReference type="Proteomes" id="UP000027138">
    <property type="component" value="Unassembled WGS sequence"/>
</dbReference>
<evidence type="ECO:0000313" key="12">
    <source>
        <dbReference type="Proteomes" id="UP000027138"/>
    </source>
</evidence>
<accession>A0A067L8J4</accession>
<organism evidence="11 12">
    <name type="scientific">Jatropha curcas</name>
    <name type="common">Barbados nut</name>
    <dbReference type="NCBI Taxonomy" id="180498"/>
    <lineage>
        <taxon>Eukaryota</taxon>
        <taxon>Viridiplantae</taxon>
        <taxon>Streptophyta</taxon>
        <taxon>Embryophyta</taxon>
        <taxon>Tracheophyta</taxon>
        <taxon>Spermatophyta</taxon>
        <taxon>Magnoliopsida</taxon>
        <taxon>eudicotyledons</taxon>
        <taxon>Gunneridae</taxon>
        <taxon>Pentapetalae</taxon>
        <taxon>rosids</taxon>
        <taxon>fabids</taxon>
        <taxon>Malpighiales</taxon>
        <taxon>Euphorbiaceae</taxon>
        <taxon>Crotonoideae</taxon>
        <taxon>Jatropheae</taxon>
        <taxon>Jatropha</taxon>
    </lineage>
</organism>
<evidence type="ECO:0008006" key="13">
    <source>
        <dbReference type="Google" id="ProtNLM"/>
    </source>
</evidence>
<dbReference type="OrthoDB" id="5279713at2759"/>
<proteinExistence type="predicted"/>
<dbReference type="Pfam" id="PF25019">
    <property type="entry name" value="LRR_R13L1-DRL21"/>
    <property type="match status" value="1"/>
</dbReference>
<dbReference type="GO" id="GO:0043531">
    <property type="term" value="F:ADP binding"/>
    <property type="evidence" value="ECO:0007669"/>
    <property type="project" value="InterPro"/>
</dbReference>